<comment type="caution">
    <text evidence="2">The sequence shown here is derived from an EMBL/GenBank/DDBJ whole genome shotgun (WGS) entry which is preliminary data.</text>
</comment>
<dbReference type="EMBL" id="VSSQ01092162">
    <property type="protein sequence ID" value="MPN37485.1"/>
    <property type="molecule type" value="Genomic_DNA"/>
</dbReference>
<name>A0A645HEM4_9ZZZZ</name>
<dbReference type="Pfam" id="PF00583">
    <property type="entry name" value="Acetyltransf_1"/>
    <property type="match status" value="1"/>
</dbReference>
<dbReference type="GO" id="GO:0016747">
    <property type="term" value="F:acyltransferase activity, transferring groups other than amino-acyl groups"/>
    <property type="evidence" value="ECO:0007669"/>
    <property type="project" value="InterPro"/>
</dbReference>
<dbReference type="InterPro" id="IPR000182">
    <property type="entry name" value="GNAT_dom"/>
</dbReference>
<dbReference type="InterPro" id="IPR016181">
    <property type="entry name" value="Acyl_CoA_acyltransferase"/>
</dbReference>
<proteinExistence type="predicted"/>
<dbReference type="AlphaFoldDB" id="A0A645HEM4"/>
<organism evidence="2">
    <name type="scientific">bioreactor metagenome</name>
    <dbReference type="NCBI Taxonomy" id="1076179"/>
    <lineage>
        <taxon>unclassified sequences</taxon>
        <taxon>metagenomes</taxon>
        <taxon>ecological metagenomes</taxon>
    </lineage>
</organism>
<reference evidence="2" key="1">
    <citation type="submission" date="2019-08" db="EMBL/GenBank/DDBJ databases">
        <authorList>
            <person name="Kucharzyk K."/>
            <person name="Murdoch R.W."/>
            <person name="Higgins S."/>
            <person name="Loffler F."/>
        </authorList>
    </citation>
    <scope>NUCLEOTIDE SEQUENCE</scope>
</reference>
<dbReference type="PROSITE" id="PS51186">
    <property type="entry name" value="GNAT"/>
    <property type="match status" value="1"/>
</dbReference>
<evidence type="ECO:0000259" key="1">
    <source>
        <dbReference type="PROSITE" id="PS51186"/>
    </source>
</evidence>
<dbReference type="SUPFAM" id="SSF55729">
    <property type="entry name" value="Acyl-CoA N-acyltransferases (Nat)"/>
    <property type="match status" value="1"/>
</dbReference>
<evidence type="ECO:0000313" key="2">
    <source>
        <dbReference type="EMBL" id="MPN37485.1"/>
    </source>
</evidence>
<dbReference type="CDD" id="cd04301">
    <property type="entry name" value="NAT_SF"/>
    <property type="match status" value="1"/>
</dbReference>
<sequence>MQYSDSMTETKDAIMNAIEKGFVFLAFRDDKPQGICVVVNLGFETFIPKYHLAYIATNEGNKGRGIATELIGQLIEVTEGRLSLHVDLGNNRAEKLYEKLGFRHMYNRMLYVGNQ</sequence>
<feature type="domain" description="N-acetyltransferase" evidence="1">
    <location>
        <begin position="1"/>
        <end position="115"/>
    </location>
</feature>
<dbReference type="Gene3D" id="3.40.630.30">
    <property type="match status" value="1"/>
</dbReference>
<gene>
    <name evidence="2" type="ORF">SDC9_185004</name>
</gene>
<accession>A0A645HEM4</accession>
<protein>
    <recommendedName>
        <fullName evidence="1">N-acetyltransferase domain-containing protein</fullName>
    </recommendedName>
</protein>